<dbReference type="AlphaFoldDB" id="W6JV95"/>
<accession>W6JV95</accession>
<protein>
    <submittedName>
        <fullName evidence="2">Acetyltransferase</fullName>
    </submittedName>
</protein>
<organism evidence="2 3">
    <name type="scientific">Nostocoides australiense Ben110</name>
    <dbReference type="NCBI Taxonomy" id="1193182"/>
    <lineage>
        <taxon>Bacteria</taxon>
        <taxon>Bacillati</taxon>
        <taxon>Actinomycetota</taxon>
        <taxon>Actinomycetes</taxon>
        <taxon>Micrococcales</taxon>
        <taxon>Intrasporangiaceae</taxon>
        <taxon>Nostocoides</taxon>
    </lineage>
</organism>
<keyword evidence="3" id="KW-1185">Reference proteome</keyword>
<reference evidence="2 3" key="1">
    <citation type="journal article" date="2013" name="ISME J.">
        <title>A metabolic model for members of the genus Tetrasphaera involved in enhanced biological phosphorus removal.</title>
        <authorList>
            <person name="Kristiansen R."/>
            <person name="Nguyen H.T.T."/>
            <person name="Saunders A.M."/>
            <person name="Nielsen J.L."/>
            <person name="Wimmer R."/>
            <person name="Le V.Q."/>
            <person name="McIlroy S.J."/>
            <person name="Petrovski S."/>
            <person name="Seviour R.J."/>
            <person name="Calteau A."/>
            <person name="Nielsen K.L."/>
            <person name="Nielsen P.H."/>
        </authorList>
    </citation>
    <scope>NUCLEOTIDE SEQUENCE [LARGE SCALE GENOMIC DNA]</scope>
    <source>
        <strain evidence="2 3">Ben110</strain>
    </source>
</reference>
<proteinExistence type="predicted"/>
<dbReference type="GO" id="GO:0016747">
    <property type="term" value="F:acyltransferase activity, transferring groups other than amino-acyl groups"/>
    <property type="evidence" value="ECO:0007669"/>
    <property type="project" value="InterPro"/>
</dbReference>
<dbReference type="CDD" id="cd04301">
    <property type="entry name" value="NAT_SF"/>
    <property type="match status" value="1"/>
</dbReference>
<evidence type="ECO:0000313" key="2">
    <source>
        <dbReference type="EMBL" id="CCH72561.1"/>
    </source>
</evidence>
<dbReference type="SUPFAM" id="SSF55729">
    <property type="entry name" value="Acyl-CoA N-acyltransferases (Nat)"/>
    <property type="match status" value="1"/>
</dbReference>
<evidence type="ECO:0000259" key="1">
    <source>
        <dbReference type="PROSITE" id="PS51186"/>
    </source>
</evidence>
<name>W6JV95_9MICO</name>
<keyword evidence="2" id="KW-0808">Transferase</keyword>
<comment type="caution">
    <text evidence="2">The sequence shown here is derived from an EMBL/GenBank/DDBJ whole genome shotgun (WGS) entry which is preliminary data.</text>
</comment>
<dbReference type="PROSITE" id="PS51186">
    <property type="entry name" value="GNAT"/>
    <property type="match status" value="1"/>
</dbReference>
<dbReference type="STRING" id="1193182.BN11_1780006"/>
<dbReference type="Proteomes" id="UP000035763">
    <property type="component" value="Unassembled WGS sequence"/>
</dbReference>
<gene>
    <name evidence="2" type="ORF">BN11_1780006</name>
</gene>
<dbReference type="Pfam" id="PF00583">
    <property type="entry name" value="Acetyltransf_1"/>
    <property type="match status" value="1"/>
</dbReference>
<evidence type="ECO:0000313" key="3">
    <source>
        <dbReference type="Proteomes" id="UP000035763"/>
    </source>
</evidence>
<feature type="domain" description="N-acetyltransferase" evidence="1">
    <location>
        <begin position="124"/>
        <end position="271"/>
    </location>
</feature>
<dbReference type="InterPro" id="IPR000182">
    <property type="entry name" value="GNAT_dom"/>
</dbReference>
<dbReference type="RefSeq" id="WP_048697997.1">
    <property type="nucleotide sequence ID" value="NZ_HG764815.1"/>
</dbReference>
<dbReference type="EMBL" id="CAJA01000088">
    <property type="protein sequence ID" value="CCH72561.1"/>
    <property type="molecule type" value="Genomic_DNA"/>
</dbReference>
<sequence>MTPEHLLAAFQEQIRLGAGEGSTRSTRERVGLVFRVISSDPDDPWAMVDCPAGLGPDPDAVIAGERDHFASLGIPLEWKTYSYDVPADLGERLTRAGFVKEADEALMLGELPVLAADVVLPAGVTIREVATHGDARRVKQLYELVWSGAWGRADTDTSRDDELLDAADPNELSLLAEESADGPVRCAARVSLTPGTNFAGMWGGSTHPDWRRKGLFRALLATRARWALERGATLARVDASPDSEPILSGLGLQRVATTTPYKFVPERDGADPGTS</sequence>
<dbReference type="InterPro" id="IPR016181">
    <property type="entry name" value="Acyl_CoA_acyltransferase"/>
</dbReference>
<dbReference type="Gene3D" id="3.40.630.30">
    <property type="match status" value="1"/>
</dbReference>
<dbReference type="OrthoDB" id="164800at2"/>